<dbReference type="CDD" id="cd07782">
    <property type="entry name" value="ASKHA_NBD_FGGY_D-RBK"/>
    <property type="match status" value="1"/>
</dbReference>
<dbReference type="Gene3D" id="1.20.58.2240">
    <property type="match status" value="1"/>
</dbReference>
<dbReference type="Pfam" id="PF02782">
    <property type="entry name" value="FGGY_C"/>
    <property type="match status" value="1"/>
</dbReference>
<evidence type="ECO:0000256" key="2">
    <source>
        <dbReference type="ARBA" id="ARBA00022679"/>
    </source>
</evidence>
<keyword evidence="2" id="KW-0808">Transferase</keyword>
<dbReference type="InterPro" id="IPR018484">
    <property type="entry name" value="FGGY_N"/>
</dbReference>
<dbReference type="InterPro" id="IPR000577">
    <property type="entry name" value="Carb_kinase_FGGY"/>
</dbReference>
<dbReference type="STRING" id="947166.A0A1D1V451"/>
<feature type="domain" description="Carbohydrate kinase FGGY N-terminal" evidence="4">
    <location>
        <begin position="9"/>
        <end position="288"/>
    </location>
</feature>
<comment type="caution">
    <text evidence="6">The sequence shown here is derived from an EMBL/GenBank/DDBJ whole genome shotgun (WGS) entry which is preliminary data.</text>
</comment>
<organism evidence="6 7">
    <name type="scientific">Ramazzottius varieornatus</name>
    <name type="common">Water bear</name>
    <name type="synonym">Tardigrade</name>
    <dbReference type="NCBI Taxonomy" id="947166"/>
    <lineage>
        <taxon>Eukaryota</taxon>
        <taxon>Metazoa</taxon>
        <taxon>Ecdysozoa</taxon>
        <taxon>Tardigrada</taxon>
        <taxon>Eutardigrada</taxon>
        <taxon>Parachela</taxon>
        <taxon>Hypsibioidea</taxon>
        <taxon>Ramazzottiidae</taxon>
        <taxon>Ramazzottius</taxon>
    </lineage>
</organism>
<name>A0A1D1V451_RAMVA</name>
<evidence type="ECO:0000259" key="5">
    <source>
        <dbReference type="Pfam" id="PF02782"/>
    </source>
</evidence>
<evidence type="ECO:0008006" key="8">
    <source>
        <dbReference type="Google" id="ProtNLM"/>
    </source>
</evidence>
<sequence length="571" mass="62688">MMATFGEAYVIAVDVGTASVRGGLYFLSSKSFQKVAVQPITVHKAIVSVKDAENTEIISQSSTEIWTAVCLVVQKVTQDVDPASVRGIGFDATCSLVIVGPEGKAMEADGTIVSLVDGQQSYLDIIMWQDHRAKMETDYINKELADHSSLSFVGGQVSVEMQIPKLLWLKKHHPEVFHKANKFMDLCDFLSWKASGDLSRSICSVLCKWLYQVDPDGQRSTVSHGWDAELFRRINLEELSENNFDKIGSVIRIPGSLSKMYISSTAASELGLPVGTPVSIGLVDAHAGGLAMAYCSRPSGRPTDRFKRLALICGTSICFMQCSPKPVFVPGVWGPYYSAMLPDSWLNEAGQSAAGQFLDLMVRTHPYYLTSLKSQDLTTTYVHLNKRIEEVRQEQSLDDPGFLSRDLHVFPDFHGNRSPLSNPDIKGMIMGQTTDCESELSVLRLYVAAVQGLAYEARWIMDVFVEHGIEIADVAICGGLAHNPFFIQTVSDVVGRPVLLPDIKESVLLGSAILAASVSGVFSSLEDAATQMAGSSRAVEPCLSMGKYHDGRYNVFRKMARFQEDIIKDRA</sequence>
<dbReference type="InterPro" id="IPR043129">
    <property type="entry name" value="ATPase_NBD"/>
</dbReference>
<dbReference type="GO" id="GO:0005737">
    <property type="term" value="C:cytoplasm"/>
    <property type="evidence" value="ECO:0007669"/>
    <property type="project" value="TreeGrafter"/>
</dbReference>
<dbReference type="PIRSF" id="PIRSF000538">
    <property type="entry name" value="GlpK"/>
    <property type="match status" value="1"/>
</dbReference>
<dbReference type="InterPro" id="IPR006003">
    <property type="entry name" value="FGGY_RbtK-like"/>
</dbReference>
<dbReference type="AlphaFoldDB" id="A0A1D1V451"/>
<evidence type="ECO:0000313" key="6">
    <source>
        <dbReference type="EMBL" id="GAU96544.1"/>
    </source>
</evidence>
<dbReference type="Proteomes" id="UP000186922">
    <property type="component" value="Unassembled WGS sequence"/>
</dbReference>
<evidence type="ECO:0000256" key="3">
    <source>
        <dbReference type="ARBA" id="ARBA00022777"/>
    </source>
</evidence>
<feature type="domain" description="Carbohydrate kinase FGGY C-terminal" evidence="5">
    <location>
        <begin position="309"/>
        <end position="516"/>
    </location>
</feature>
<keyword evidence="3" id="KW-0418">Kinase</keyword>
<dbReference type="InterPro" id="IPR018485">
    <property type="entry name" value="FGGY_C"/>
</dbReference>
<reference evidence="6 7" key="1">
    <citation type="journal article" date="2016" name="Nat. Commun.">
        <title>Extremotolerant tardigrade genome and improved radiotolerance of human cultured cells by tardigrade-unique protein.</title>
        <authorList>
            <person name="Hashimoto T."/>
            <person name="Horikawa D.D."/>
            <person name="Saito Y."/>
            <person name="Kuwahara H."/>
            <person name="Kozuka-Hata H."/>
            <person name="Shin-I T."/>
            <person name="Minakuchi Y."/>
            <person name="Ohishi K."/>
            <person name="Motoyama A."/>
            <person name="Aizu T."/>
            <person name="Enomoto A."/>
            <person name="Kondo K."/>
            <person name="Tanaka S."/>
            <person name="Hara Y."/>
            <person name="Koshikawa S."/>
            <person name="Sagara H."/>
            <person name="Miura T."/>
            <person name="Yokobori S."/>
            <person name="Miyagawa K."/>
            <person name="Suzuki Y."/>
            <person name="Kubo T."/>
            <person name="Oyama M."/>
            <person name="Kohara Y."/>
            <person name="Fujiyama A."/>
            <person name="Arakawa K."/>
            <person name="Katayama T."/>
            <person name="Toyoda A."/>
            <person name="Kunieda T."/>
        </authorList>
    </citation>
    <scope>NUCLEOTIDE SEQUENCE [LARGE SCALE GENOMIC DNA]</scope>
    <source>
        <strain evidence="6 7">YOKOZUNA-1</strain>
    </source>
</reference>
<dbReference type="EMBL" id="BDGG01000003">
    <property type="protein sequence ID" value="GAU96544.1"/>
    <property type="molecule type" value="Genomic_DNA"/>
</dbReference>
<accession>A0A1D1V451</accession>
<gene>
    <name evidence="6" type="primary">RvY_07974-1</name>
    <name evidence="6" type="synonym">RvY_07974.1</name>
    <name evidence="6" type="ORF">RvY_07974</name>
</gene>
<dbReference type="Pfam" id="PF00370">
    <property type="entry name" value="FGGY_N"/>
    <property type="match status" value="1"/>
</dbReference>
<dbReference type="GO" id="GO:0019321">
    <property type="term" value="P:pentose metabolic process"/>
    <property type="evidence" value="ECO:0007669"/>
    <property type="project" value="TreeGrafter"/>
</dbReference>
<dbReference type="Gene3D" id="3.30.420.40">
    <property type="match status" value="1"/>
</dbReference>
<dbReference type="SUPFAM" id="SSF53067">
    <property type="entry name" value="Actin-like ATPase domain"/>
    <property type="match status" value="2"/>
</dbReference>
<dbReference type="NCBIfam" id="TIGR01315">
    <property type="entry name" value="5C_CHO_kinase"/>
    <property type="match status" value="1"/>
</dbReference>
<protein>
    <recommendedName>
        <fullName evidence="8">FGGY carbohydrate kinase domain-containing protein</fullName>
    </recommendedName>
</protein>
<dbReference type="OrthoDB" id="203824at2759"/>
<dbReference type="GO" id="GO:0019150">
    <property type="term" value="F:D-ribulokinase activity"/>
    <property type="evidence" value="ECO:0007669"/>
    <property type="project" value="TreeGrafter"/>
</dbReference>
<evidence type="ECO:0000313" key="7">
    <source>
        <dbReference type="Proteomes" id="UP000186922"/>
    </source>
</evidence>
<keyword evidence="7" id="KW-1185">Reference proteome</keyword>
<dbReference type="PANTHER" id="PTHR43435">
    <property type="entry name" value="RIBULOKINASE"/>
    <property type="match status" value="1"/>
</dbReference>
<evidence type="ECO:0000259" key="4">
    <source>
        <dbReference type="Pfam" id="PF00370"/>
    </source>
</evidence>
<proteinExistence type="inferred from homology"/>
<dbReference type="PANTHER" id="PTHR43435:SF4">
    <property type="entry name" value="FGGY CARBOHYDRATE KINASE DOMAIN-CONTAINING PROTEIN"/>
    <property type="match status" value="1"/>
</dbReference>
<evidence type="ECO:0000256" key="1">
    <source>
        <dbReference type="ARBA" id="ARBA00009156"/>
    </source>
</evidence>
<comment type="similarity">
    <text evidence="1">Belongs to the FGGY kinase family.</text>
</comment>